<dbReference type="Pfam" id="PF00196">
    <property type="entry name" value="GerE"/>
    <property type="match status" value="1"/>
</dbReference>
<evidence type="ECO:0000256" key="1">
    <source>
        <dbReference type="SAM" id="Coils"/>
    </source>
</evidence>
<dbReference type="EMBL" id="BAAAPC010000001">
    <property type="protein sequence ID" value="GAA1980504.1"/>
    <property type="molecule type" value="Genomic_DNA"/>
</dbReference>
<dbReference type="InterPro" id="IPR016032">
    <property type="entry name" value="Sig_transdc_resp-reg_C-effctor"/>
</dbReference>
<dbReference type="PRINTS" id="PR00038">
    <property type="entry name" value="HTHLUXR"/>
</dbReference>
<feature type="domain" description="HTH luxR-type" evidence="2">
    <location>
        <begin position="262"/>
        <end position="327"/>
    </location>
</feature>
<comment type="caution">
    <text evidence="3">The sequence shown here is derived from an EMBL/GenBank/DDBJ whole genome shotgun (WGS) entry which is preliminary data.</text>
</comment>
<reference evidence="3 4" key="1">
    <citation type="journal article" date="2019" name="Int. J. Syst. Evol. Microbiol.">
        <title>The Global Catalogue of Microorganisms (GCM) 10K type strain sequencing project: providing services to taxonomists for standard genome sequencing and annotation.</title>
        <authorList>
            <consortium name="The Broad Institute Genomics Platform"/>
            <consortium name="The Broad Institute Genome Sequencing Center for Infectious Disease"/>
            <person name="Wu L."/>
            <person name="Ma J."/>
        </authorList>
    </citation>
    <scope>NUCLEOTIDE SEQUENCE [LARGE SCALE GENOMIC DNA]</scope>
    <source>
        <strain evidence="3 4">JCM 15313</strain>
    </source>
</reference>
<feature type="coiled-coil region" evidence="1">
    <location>
        <begin position="76"/>
        <end position="103"/>
    </location>
</feature>
<dbReference type="Proteomes" id="UP001501585">
    <property type="component" value="Unassembled WGS sequence"/>
</dbReference>
<protein>
    <recommendedName>
        <fullName evidence="2">HTH luxR-type domain-containing protein</fullName>
    </recommendedName>
</protein>
<evidence type="ECO:0000313" key="3">
    <source>
        <dbReference type="EMBL" id="GAA1980504.1"/>
    </source>
</evidence>
<dbReference type="InterPro" id="IPR000792">
    <property type="entry name" value="Tscrpt_reg_LuxR_C"/>
</dbReference>
<dbReference type="PANTHER" id="PTHR34293">
    <property type="entry name" value="HTH-TYPE TRANSCRIPTIONAL REGULATOR TRMBL2"/>
    <property type="match status" value="1"/>
</dbReference>
<evidence type="ECO:0000313" key="4">
    <source>
        <dbReference type="Proteomes" id="UP001501585"/>
    </source>
</evidence>
<dbReference type="PROSITE" id="PS50043">
    <property type="entry name" value="HTH_LUXR_2"/>
    <property type="match status" value="1"/>
</dbReference>
<gene>
    <name evidence="3" type="ORF">GCM10009799_02040</name>
</gene>
<dbReference type="RefSeq" id="WP_344107096.1">
    <property type="nucleotide sequence ID" value="NZ_BAAAPC010000001.1"/>
</dbReference>
<dbReference type="Gene3D" id="1.10.10.10">
    <property type="entry name" value="Winged helix-like DNA-binding domain superfamily/Winged helix DNA-binding domain"/>
    <property type="match status" value="2"/>
</dbReference>
<name>A0ABN2S4Y3_9ACTN</name>
<proteinExistence type="predicted"/>
<dbReference type="CDD" id="cd06170">
    <property type="entry name" value="LuxR_C_like"/>
    <property type="match status" value="1"/>
</dbReference>
<dbReference type="SUPFAM" id="SSF46894">
    <property type="entry name" value="C-terminal effector domain of the bipartite response regulators"/>
    <property type="match status" value="1"/>
</dbReference>
<evidence type="ECO:0000259" key="2">
    <source>
        <dbReference type="PROSITE" id="PS50043"/>
    </source>
</evidence>
<dbReference type="InterPro" id="IPR036388">
    <property type="entry name" value="WH-like_DNA-bd_sf"/>
</dbReference>
<accession>A0ABN2S4Y3</accession>
<keyword evidence="1" id="KW-0175">Coiled coil</keyword>
<keyword evidence="4" id="KW-1185">Reference proteome</keyword>
<sequence>MLEFLGLDEACEAVYLTVLACRRVEFAELRKKLRMSGARLRQALDQLSELALVRPVIGQPTCFRAVDPEVGFQAVIARQQERLAAEQQRIEEIRAAAARLSADFASLRLDQPIEGIERLDGIEEIRDRIALLVRDVSSEVMTFVPGGAQSEASMEVAKPQDQELLERGVRMRTLYLDSVRHHPATMAYAKWLTDLKGEVRTTPSLPVRMMIADRRVAIVPVDDSDSAAGALVLSGTATVTALGALFESIWDNAAPLGETPRRERDERGLTPQEAAALRLLSQGLTDEAVANRLGVSPRTARRIAADLLEKLGARSRFQAGARAAAKGWLTGEE</sequence>
<dbReference type="PANTHER" id="PTHR34293:SF1">
    <property type="entry name" value="HTH-TYPE TRANSCRIPTIONAL REGULATOR TRMBL2"/>
    <property type="match status" value="1"/>
</dbReference>
<dbReference type="SMART" id="SM00421">
    <property type="entry name" value="HTH_LUXR"/>
    <property type="match status" value="1"/>
</dbReference>
<dbReference type="InterPro" id="IPR051797">
    <property type="entry name" value="TrmB-like"/>
</dbReference>
<organism evidence="3 4">
    <name type="scientific">Nocardiopsis rhodophaea</name>
    <dbReference type="NCBI Taxonomy" id="280238"/>
    <lineage>
        <taxon>Bacteria</taxon>
        <taxon>Bacillati</taxon>
        <taxon>Actinomycetota</taxon>
        <taxon>Actinomycetes</taxon>
        <taxon>Streptosporangiales</taxon>
        <taxon>Nocardiopsidaceae</taxon>
        <taxon>Nocardiopsis</taxon>
    </lineage>
</organism>